<dbReference type="Gene3D" id="2.20.25.10">
    <property type="match status" value="1"/>
</dbReference>
<dbReference type="GO" id="GO:0031440">
    <property type="term" value="P:regulation of mRNA 3'-end processing"/>
    <property type="evidence" value="ECO:0007669"/>
    <property type="project" value="TreeGrafter"/>
</dbReference>
<proteinExistence type="inferred from homology"/>
<feature type="compositionally biased region" description="Low complexity" evidence="9">
    <location>
        <begin position="99"/>
        <end position="108"/>
    </location>
</feature>
<dbReference type="PROSITE" id="PS51319">
    <property type="entry name" value="TFIIS_N"/>
    <property type="match status" value="1"/>
</dbReference>
<evidence type="ECO:0000259" key="11">
    <source>
        <dbReference type="PROSITE" id="PS51319"/>
    </source>
</evidence>
<dbReference type="PROSITE" id="PS51133">
    <property type="entry name" value="ZF_TFIIS_2"/>
    <property type="match status" value="1"/>
</dbReference>
<dbReference type="OrthoDB" id="44867at2759"/>
<protein>
    <recommendedName>
        <fullName evidence="8">Transcription elongation factor</fullName>
    </recommendedName>
</protein>
<keyword evidence="3 6" id="KW-0863">Zinc-finger</keyword>
<dbReference type="Gene3D" id="1.10.472.30">
    <property type="entry name" value="Transcription elongation factor S-II, central domain"/>
    <property type="match status" value="1"/>
</dbReference>
<keyword evidence="8" id="KW-0805">Transcription regulation</keyword>
<dbReference type="SUPFAM" id="SSF47676">
    <property type="entry name" value="Conserved domain common to transcription factors TFIIS, elongin A, CRSP70"/>
    <property type="match status" value="1"/>
</dbReference>
<dbReference type="PROSITE" id="PS00466">
    <property type="entry name" value="ZF_TFIIS_1"/>
    <property type="match status" value="1"/>
</dbReference>
<dbReference type="AlphaFoldDB" id="A0A9W8ARX4"/>
<feature type="domain" description="TFIIS central" evidence="12">
    <location>
        <begin position="165"/>
        <end position="279"/>
    </location>
</feature>
<dbReference type="PANTHER" id="PTHR11477">
    <property type="entry name" value="TRANSCRIPTION FACTOR S-II ZINC FINGER DOMAIN-CONTAINING PROTEIN"/>
    <property type="match status" value="1"/>
</dbReference>
<keyword evidence="14" id="KW-1185">Reference proteome</keyword>
<dbReference type="SMART" id="SM00510">
    <property type="entry name" value="TFS2M"/>
    <property type="match status" value="1"/>
</dbReference>
<evidence type="ECO:0000256" key="1">
    <source>
        <dbReference type="ARBA" id="ARBA00004123"/>
    </source>
</evidence>
<evidence type="ECO:0000256" key="4">
    <source>
        <dbReference type="ARBA" id="ARBA00022833"/>
    </source>
</evidence>
<evidence type="ECO:0000256" key="9">
    <source>
        <dbReference type="SAM" id="MobiDB-lite"/>
    </source>
</evidence>
<dbReference type="SUPFAM" id="SSF46942">
    <property type="entry name" value="Elongation factor TFIIS domain 2"/>
    <property type="match status" value="1"/>
</dbReference>
<dbReference type="GO" id="GO:0001139">
    <property type="term" value="F:RNA polymerase II complex recruiting activity"/>
    <property type="evidence" value="ECO:0007669"/>
    <property type="project" value="TreeGrafter"/>
</dbReference>
<dbReference type="Gene3D" id="1.20.930.10">
    <property type="entry name" value="Conserved domain common to transcription factors TFIIS, elongin A, CRSP70"/>
    <property type="match status" value="1"/>
</dbReference>
<name>A0A9W8ARX4_9FUNG</name>
<evidence type="ECO:0000313" key="13">
    <source>
        <dbReference type="EMBL" id="KAJ1962932.1"/>
    </source>
</evidence>
<dbReference type="GO" id="GO:0006368">
    <property type="term" value="P:transcription elongation by RNA polymerase II"/>
    <property type="evidence" value="ECO:0007669"/>
    <property type="project" value="InterPro"/>
</dbReference>
<dbReference type="GO" id="GO:0003746">
    <property type="term" value="F:translation elongation factor activity"/>
    <property type="evidence" value="ECO:0007669"/>
    <property type="project" value="UniProtKB-KW"/>
</dbReference>
<dbReference type="SUPFAM" id="SSF57783">
    <property type="entry name" value="Zinc beta-ribbon"/>
    <property type="match status" value="1"/>
</dbReference>
<dbReference type="InterPro" id="IPR001222">
    <property type="entry name" value="Znf_TFIIS"/>
</dbReference>
<dbReference type="InterPro" id="IPR006289">
    <property type="entry name" value="TFSII"/>
</dbReference>
<dbReference type="GO" id="GO:0006362">
    <property type="term" value="P:transcription elongation by RNA polymerase I"/>
    <property type="evidence" value="ECO:0007669"/>
    <property type="project" value="TreeGrafter"/>
</dbReference>
<accession>A0A9W8ARX4</accession>
<dbReference type="PROSITE" id="PS51321">
    <property type="entry name" value="TFIIS_CENTRAL"/>
    <property type="match status" value="1"/>
</dbReference>
<comment type="subcellular location">
    <subcellularLocation>
        <location evidence="1 7 8">Nucleus</location>
    </subcellularLocation>
</comment>
<feature type="region of interest" description="Disordered" evidence="9">
    <location>
        <begin position="81"/>
        <end position="163"/>
    </location>
</feature>
<keyword evidence="8" id="KW-0238">DNA-binding</keyword>
<feature type="compositionally biased region" description="Low complexity" evidence="9">
    <location>
        <begin position="115"/>
        <end position="125"/>
    </location>
</feature>
<evidence type="ECO:0000313" key="14">
    <source>
        <dbReference type="Proteomes" id="UP001150925"/>
    </source>
</evidence>
<feature type="compositionally biased region" description="Polar residues" evidence="9">
    <location>
        <begin position="82"/>
        <end position="93"/>
    </location>
</feature>
<evidence type="ECO:0000256" key="8">
    <source>
        <dbReference type="RuleBase" id="RU368078"/>
    </source>
</evidence>
<keyword evidence="5 7" id="KW-0539">Nucleus</keyword>
<keyword evidence="13" id="KW-0648">Protein biosynthesis</keyword>
<dbReference type="SMART" id="SM00440">
    <property type="entry name" value="ZnF_C2C2"/>
    <property type="match status" value="1"/>
</dbReference>
<reference evidence="13" key="1">
    <citation type="submission" date="2022-07" db="EMBL/GenBank/DDBJ databases">
        <title>Phylogenomic reconstructions and comparative analyses of Kickxellomycotina fungi.</title>
        <authorList>
            <person name="Reynolds N.K."/>
            <person name="Stajich J.E."/>
            <person name="Barry K."/>
            <person name="Grigoriev I.V."/>
            <person name="Crous P."/>
            <person name="Smith M.E."/>
        </authorList>
    </citation>
    <scope>NUCLEOTIDE SEQUENCE</scope>
    <source>
        <strain evidence="13">RSA 1196</strain>
    </source>
</reference>
<sequence length="324" mass="35563">MSVHQEVVDLGKALQKAKDNNRVTEVLDLVARLSKYKATAEILKKTEIGLIVGKLRTHPDAQVANAAKNLVRKWKQDVIMASSATPKTKTESATPKPETATPSTMASSPLPPATPTSNGTTNVKPTPTPTPTPTTTTATPNTTDSSKPRSMASDGVKPTPTSDKLRDKCVEMLYNALATNSGAPASLLCERAVSVEQNVYDEFQAVSADYKGKVRTLFLNLKNKANPKLREDVVSGEIPIGRFCSMTKEEMASEERRDKDRLIHEVNMSKARSVGPVAAETDQFKCGRCKQRKCTYFQMQTRSADEPMTTFVTCTNCQNRWKFC</sequence>
<comment type="function">
    <text evidence="8">Necessary for efficient RNA polymerase II transcription elongation past template-encoded arresting sites.</text>
</comment>
<feature type="domain" description="TFIIS-type" evidence="10">
    <location>
        <begin position="282"/>
        <end position="322"/>
    </location>
</feature>
<dbReference type="GO" id="GO:0031564">
    <property type="term" value="P:transcription antitermination"/>
    <property type="evidence" value="ECO:0007669"/>
    <property type="project" value="TreeGrafter"/>
</dbReference>
<dbReference type="GO" id="GO:0000977">
    <property type="term" value="F:RNA polymerase II transcription regulatory region sequence-specific DNA binding"/>
    <property type="evidence" value="ECO:0007669"/>
    <property type="project" value="TreeGrafter"/>
</dbReference>
<dbReference type="InterPro" id="IPR003617">
    <property type="entry name" value="TFIIS/CRSP70_N_sub"/>
</dbReference>
<evidence type="ECO:0000259" key="10">
    <source>
        <dbReference type="PROSITE" id="PS51133"/>
    </source>
</evidence>
<keyword evidence="4 8" id="KW-0862">Zinc</keyword>
<dbReference type="FunFam" id="1.10.472.30:FF:000003">
    <property type="entry name" value="Transcription elongation factor S-II"/>
    <property type="match status" value="1"/>
</dbReference>
<comment type="caution">
    <text evidence="13">The sequence shown here is derived from an EMBL/GenBank/DDBJ whole genome shotgun (WGS) entry which is preliminary data.</text>
</comment>
<dbReference type="InterPro" id="IPR003618">
    <property type="entry name" value="TFIIS_cen_dom"/>
</dbReference>
<dbReference type="Pfam" id="PF07500">
    <property type="entry name" value="TFIIS_M"/>
    <property type="match status" value="1"/>
</dbReference>
<dbReference type="GO" id="GO:0008270">
    <property type="term" value="F:zinc ion binding"/>
    <property type="evidence" value="ECO:0007669"/>
    <property type="project" value="UniProtKB-UniRule"/>
</dbReference>
<evidence type="ECO:0000256" key="3">
    <source>
        <dbReference type="ARBA" id="ARBA00022771"/>
    </source>
</evidence>
<dbReference type="FunFam" id="2.20.25.10:FF:000001">
    <property type="entry name" value="Probable Transcription elongation factor S-II"/>
    <property type="match status" value="1"/>
</dbReference>
<feature type="domain" description="TFIIS N-terminal" evidence="11">
    <location>
        <begin position="5"/>
        <end position="81"/>
    </location>
</feature>
<evidence type="ECO:0000259" key="12">
    <source>
        <dbReference type="PROSITE" id="PS51321"/>
    </source>
</evidence>
<evidence type="ECO:0000256" key="7">
    <source>
        <dbReference type="PROSITE-ProRule" id="PRU00649"/>
    </source>
</evidence>
<dbReference type="InterPro" id="IPR036575">
    <property type="entry name" value="TFIIS_cen_dom_sf"/>
</dbReference>
<dbReference type="Pfam" id="PF01096">
    <property type="entry name" value="Zn_ribbon_TFIIS"/>
    <property type="match status" value="1"/>
</dbReference>
<feature type="compositionally biased region" description="Low complexity" evidence="9">
    <location>
        <begin position="133"/>
        <end position="143"/>
    </location>
</feature>
<dbReference type="InterPro" id="IPR035441">
    <property type="entry name" value="TFIIS/LEDGF_dom_sf"/>
</dbReference>
<dbReference type="PANTHER" id="PTHR11477:SF0">
    <property type="entry name" value="IP08861P-RELATED"/>
    <property type="match status" value="1"/>
</dbReference>
<dbReference type="InterPro" id="IPR017923">
    <property type="entry name" value="TFIIS_N"/>
</dbReference>
<dbReference type="GO" id="GO:0005634">
    <property type="term" value="C:nucleus"/>
    <property type="evidence" value="ECO:0007669"/>
    <property type="project" value="UniProtKB-SubCell"/>
</dbReference>
<keyword evidence="13" id="KW-0251">Elongation factor</keyword>
<dbReference type="Proteomes" id="UP001150925">
    <property type="component" value="Unassembled WGS sequence"/>
</dbReference>
<dbReference type="SMART" id="SM00509">
    <property type="entry name" value="TFS2N"/>
    <property type="match status" value="1"/>
</dbReference>
<evidence type="ECO:0000256" key="2">
    <source>
        <dbReference type="ARBA" id="ARBA00022723"/>
    </source>
</evidence>
<comment type="similarity">
    <text evidence="8">Belongs to the TFS-II family.</text>
</comment>
<evidence type="ECO:0000256" key="5">
    <source>
        <dbReference type="ARBA" id="ARBA00023242"/>
    </source>
</evidence>
<organism evidence="13 14">
    <name type="scientific">Dispira parvispora</name>
    <dbReference type="NCBI Taxonomy" id="1520584"/>
    <lineage>
        <taxon>Eukaryota</taxon>
        <taxon>Fungi</taxon>
        <taxon>Fungi incertae sedis</taxon>
        <taxon>Zoopagomycota</taxon>
        <taxon>Kickxellomycotina</taxon>
        <taxon>Dimargaritomycetes</taxon>
        <taxon>Dimargaritales</taxon>
        <taxon>Dimargaritaceae</taxon>
        <taxon>Dispira</taxon>
    </lineage>
</organism>
<dbReference type="EMBL" id="JANBPY010000895">
    <property type="protein sequence ID" value="KAJ1962932.1"/>
    <property type="molecule type" value="Genomic_DNA"/>
</dbReference>
<dbReference type="InterPro" id="IPR035100">
    <property type="entry name" value="TF_IIS-typ"/>
</dbReference>
<dbReference type="CDD" id="cd00183">
    <property type="entry name" value="TFIIS_I"/>
    <property type="match status" value="1"/>
</dbReference>
<dbReference type="PIRSF" id="PIRSF006704">
    <property type="entry name" value="TF_IIS"/>
    <property type="match status" value="1"/>
</dbReference>
<dbReference type="NCBIfam" id="TIGR01385">
    <property type="entry name" value="TFSII"/>
    <property type="match status" value="1"/>
</dbReference>
<keyword evidence="8" id="KW-0804">Transcription</keyword>
<gene>
    <name evidence="13" type="primary">tfs1</name>
    <name evidence="13" type="ORF">IWQ62_003371</name>
</gene>
<dbReference type="Pfam" id="PF08711">
    <property type="entry name" value="Med26"/>
    <property type="match status" value="1"/>
</dbReference>
<keyword evidence="2 8" id="KW-0479">Metal-binding</keyword>
<evidence type="ECO:0000256" key="6">
    <source>
        <dbReference type="PROSITE-ProRule" id="PRU00472"/>
    </source>
</evidence>
<dbReference type="CDD" id="cd13749">
    <property type="entry name" value="Zn-ribbon_TFIIS"/>
    <property type="match status" value="1"/>
</dbReference>